<name>A0A6G7WH24_9LACT</name>
<keyword evidence="2" id="KW-1185">Reference proteome</keyword>
<organism evidence="1 2">
    <name type="scientific">Jeotgalibaca porci</name>
    <dbReference type="NCBI Taxonomy" id="1868793"/>
    <lineage>
        <taxon>Bacteria</taxon>
        <taxon>Bacillati</taxon>
        <taxon>Bacillota</taxon>
        <taxon>Bacilli</taxon>
        <taxon>Lactobacillales</taxon>
        <taxon>Carnobacteriaceae</taxon>
        <taxon>Jeotgalibaca</taxon>
    </lineage>
</organism>
<dbReference type="KEGG" id="jpo:G7058_05380"/>
<accession>A0A6G7WH24</accession>
<gene>
    <name evidence="1" type="ORF">G7058_05380</name>
</gene>
<sequence length="66" mass="7552">MQYNGDMNNVRPIVDPNVLKVEVDPEEETKEVLTGEKETDAEVIPEDFENFNLDAVDELKEGKDEK</sequence>
<dbReference type="RefSeq" id="WP_166062596.1">
    <property type="nucleotide sequence ID" value="NZ_CP049889.1"/>
</dbReference>
<dbReference type="EMBL" id="CP049889">
    <property type="protein sequence ID" value="QIK51540.1"/>
    <property type="molecule type" value="Genomic_DNA"/>
</dbReference>
<evidence type="ECO:0000313" key="2">
    <source>
        <dbReference type="Proteomes" id="UP000501830"/>
    </source>
</evidence>
<dbReference type="AlphaFoldDB" id="A0A6G7WH24"/>
<reference evidence="1 2" key="1">
    <citation type="journal article" date="2017" name="Int. J. Syst. Evol. Microbiol.">
        <title>Jeotgalibaca porci sp. nov. and Jeotgalibaca arthritidis sp. nov., isolated from pigs, and emended description of the genus Jeotgalibaca.</title>
        <authorList>
            <person name="Zamora L."/>
            <person name="Perez-Sancho M."/>
            <person name="Dominguez L."/>
            <person name="Fernandez-Garayzabal J.F."/>
            <person name="Vela A.I."/>
        </authorList>
    </citation>
    <scope>NUCLEOTIDE SEQUENCE [LARGE SCALE GENOMIC DNA]</scope>
    <source>
        <strain evidence="1 2">CCUG 69148</strain>
    </source>
</reference>
<proteinExistence type="predicted"/>
<dbReference type="GeneID" id="94552703"/>
<evidence type="ECO:0000313" key="1">
    <source>
        <dbReference type="EMBL" id="QIK51540.1"/>
    </source>
</evidence>
<dbReference type="Proteomes" id="UP000501830">
    <property type="component" value="Chromosome"/>
</dbReference>
<protein>
    <submittedName>
        <fullName evidence="1">Uncharacterized protein</fullName>
    </submittedName>
</protein>